<protein>
    <submittedName>
        <fullName evidence="1">3895_t:CDS:1</fullName>
    </submittedName>
</protein>
<evidence type="ECO:0000313" key="2">
    <source>
        <dbReference type="Proteomes" id="UP000789920"/>
    </source>
</evidence>
<accession>A0ACA9Q366</accession>
<proteinExistence type="predicted"/>
<comment type="caution">
    <text evidence="1">The sequence shown here is derived from an EMBL/GenBank/DDBJ whole genome shotgun (WGS) entry which is preliminary data.</text>
</comment>
<sequence>YVTANFPEKSESMDMLKKYRDQWWNQGNFHPKAEWGKVILPYTLAENVTIDKYEERTDRFNVRGCWEWDAKLEKNGIVLGDVTVYELPLQPHEICIEAISTLIKKECIPVYGTDAEIFSLAATRTRVKNHCKEPDGSFRPEKSSVELPDGSDGLDAPWPNLVVEVASSESVSHVKEKARSYWLYNNRVHDVIIVKLYDAAENQVPRRMKVWHYCISGTYVQYKLKPKNKFEFGTQDANGDPLNYKEGTRVISIPPIE</sequence>
<dbReference type="EMBL" id="CAJVQC010026226">
    <property type="protein sequence ID" value="CAG8732478.1"/>
    <property type="molecule type" value="Genomic_DNA"/>
</dbReference>
<organism evidence="1 2">
    <name type="scientific">Racocetra persica</name>
    <dbReference type="NCBI Taxonomy" id="160502"/>
    <lineage>
        <taxon>Eukaryota</taxon>
        <taxon>Fungi</taxon>
        <taxon>Fungi incertae sedis</taxon>
        <taxon>Mucoromycota</taxon>
        <taxon>Glomeromycotina</taxon>
        <taxon>Glomeromycetes</taxon>
        <taxon>Diversisporales</taxon>
        <taxon>Gigasporaceae</taxon>
        <taxon>Racocetra</taxon>
    </lineage>
</organism>
<reference evidence="1" key="1">
    <citation type="submission" date="2021-06" db="EMBL/GenBank/DDBJ databases">
        <authorList>
            <person name="Kallberg Y."/>
            <person name="Tangrot J."/>
            <person name="Rosling A."/>
        </authorList>
    </citation>
    <scope>NUCLEOTIDE SEQUENCE</scope>
    <source>
        <strain evidence="1">MA461A</strain>
    </source>
</reference>
<name>A0ACA9Q366_9GLOM</name>
<gene>
    <name evidence="1" type="ORF">RPERSI_LOCUS12299</name>
</gene>
<feature type="non-terminal residue" evidence="1">
    <location>
        <position position="257"/>
    </location>
</feature>
<keyword evidence="2" id="KW-1185">Reference proteome</keyword>
<dbReference type="Proteomes" id="UP000789920">
    <property type="component" value="Unassembled WGS sequence"/>
</dbReference>
<evidence type="ECO:0000313" key="1">
    <source>
        <dbReference type="EMBL" id="CAG8732478.1"/>
    </source>
</evidence>
<feature type="non-terminal residue" evidence="1">
    <location>
        <position position="1"/>
    </location>
</feature>